<dbReference type="Gene3D" id="3.90.1200.10">
    <property type="match status" value="1"/>
</dbReference>
<keyword evidence="4" id="KW-0732">Signal</keyword>
<accession>A0A812RFU4</accession>
<keyword evidence="3" id="KW-0808">Transferase</keyword>
<proteinExistence type="inferred from homology"/>
<dbReference type="GO" id="GO:0016301">
    <property type="term" value="F:kinase activity"/>
    <property type="evidence" value="ECO:0007669"/>
    <property type="project" value="UniProtKB-UniRule"/>
</dbReference>
<dbReference type="InterPro" id="IPR011009">
    <property type="entry name" value="Kinase-like_dom_sf"/>
</dbReference>
<evidence type="ECO:0000256" key="1">
    <source>
        <dbReference type="ARBA" id="ARBA00011961"/>
    </source>
</evidence>
<gene>
    <name evidence="5" type="ORF">SNAT2548_LOCUS23759</name>
</gene>
<dbReference type="Gene3D" id="3.30.200.20">
    <property type="entry name" value="Phosphorylase Kinase, domain 1"/>
    <property type="match status" value="1"/>
</dbReference>
<feature type="chain" id="PRO_5032694097" description="protein-ribulosamine 3-kinase" evidence="4">
    <location>
        <begin position="25"/>
        <end position="325"/>
    </location>
</feature>
<evidence type="ECO:0000256" key="2">
    <source>
        <dbReference type="ARBA" id="ARBA00048655"/>
    </source>
</evidence>
<dbReference type="Proteomes" id="UP000604046">
    <property type="component" value="Unassembled WGS sequence"/>
</dbReference>
<dbReference type="PANTHER" id="PTHR12149:SF8">
    <property type="entry name" value="PROTEIN-RIBULOSAMINE 3-KINASE"/>
    <property type="match status" value="1"/>
</dbReference>
<feature type="signal peptide" evidence="4">
    <location>
        <begin position="1"/>
        <end position="24"/>
    </location>
</feature>
<organism evidence="5 6">
    <name type="scientific">Symbiodinium natans</name>
    <dbReference type="NCBI Taxonomy" id="878477"/>
    <lineage>
        <taxon>Eukaryota</taxon>
        <taxon>Sar</taxon>
        <taxon>Alveolata</taxon>
        <taxon>Dinophyceae</taxon>
        <taxon>Suessiales</taxon>
        <taxon>Symbiodiniaceae</taxon>
        <taxon>Symbiodinium</taxon>
    </lineage>
</organism>
<dbReference type="OrthoDB" id="426195at2759"/>
<evidence type="ECO:0000256" key="4">
    <source>
        <dbReference type="SAM" id="SignalP"/>
    </source>
</evidence>
<dbReference type="InterPro" id="IPR016477">
    <property type="entry name" value="Fructo-/Ketosamine-3-kinase"/>
</dbReference>
<dbReference type="Pfam" id="PF03881">
    <property type="entry name" value="Fructosamin_kin"/>
    <property type="match status" value="1"/>
</dbReference>
<evidence type="ECO:0000256" key="3">
    <source>
        <dbReference type="PIRNR" id="PIRNR006221"/>
    </source>
</evidence>
<dbReference type="EMBL" id="CAJNDS010002333">
    <property type="protein sequence ID" value="CAE7437209.1"/>
    <property type="molecule type" value="Genomic_DNA"/>
</dbReference>
<comment type="similarity">
    <text evidence="3">Belongs to the fructosamine kinase family.</text>
</comment>
<comment type="caution">
    <text evidence="5">The sequence shown here is derived from an EMBL/GenBank/DDBJ whole genome shotgun (WGS) entry which is preliminary data.</text>
</comment>
<name>A0A812RFU4_9DINO</name>
<dbReference type="SUPFAM" id="SSF56112">
    <property type="entry name" value="Protein kinase-like (PK-like)"/>
    <property type="match status" value="1"/>
</dbReference>
<evidence type="ECO:0000313" key="6">
    <source>
        <dbReference type="Proteomes" id="UP000604046"/>
    </source>
</evidence>
<sequence length="325" mass="36389">MATRARALFLLLLATSSIIRPCFTGLRTSSRAPRSAMRRFSNAAAEWMEANGYEIKSKQGRGGSSWASFQTLETDKGDFFVKTSNRPAEKMFKGEALGLDALRAAGGVCVPRVVHYGDDDKGGSYIIMQKLSMGGRPNMKEFGRALAKMHLAEPADPTAKEGQFGFEVDNTIGGTPQSNTWTSSWLDFFREQRLGAQVRMAGSTELQRTWDQLLKETNNLKDLFTDVEVKPSILHGDLWSGNYEMTPEGVAIFDPATYYGHHEAEFGMSWCAGFNRDFWQGYREIIPEAPLFAKRRKLYEAYHIINHYNLFGGGYLYQGIGLLSP</sequence>
<keyword evidence="3" id="KW-0418">Kinase</keyword>
<dbReference type="PIRSF" id="PIRSF006221">
    <property type="entry name" value="Ketosamine-3-kinase"/>
    <property type="match status" value="1"/>
</dbReference>
<dbReference type="EC" id="2.7.1.172" evidence="1"/>
<dbReference type="AlphaFoldDB" id="A0A812RFU4"/>
<protein>
    <recommendedName>
        <fullName evidence="1">protein-ribulosamine 3-kinase</fullName>
        <ecNumber evidence="1">2.7.1.172</ecNumber>
    </recommendedName>
</protein>
<comment type="catalytic activity">
    <reaction evidence="2">
        <text>N(6)-D-ribulosyl-L-lysyl-[protein] + ATP = N(6)-(3-O-phospho-D-ribulosyl)-L-lysyl-[protein] + ADP + H(+)</text>
        <dbReference type="Rhea" id="RHEA:48432"/>
        <dbReference type="Rhea" id="RHEA-COMP:12103"/>
        <dbReference type="Rhea" id="RHEA-COMP:12104"/>
        <dbReference type="ChEBI" id="CHEBI:15378"/>
        <dbReference type="ChEBI" id="CHEBI:30616"/>
        <dbReference type="ChEBI" id="CHEBI:90418"/>
        <dbReference type="ChEBI" id="CHEBI:90420"/>
        <dbReference type="ChEBI" id="CHEBI:456216"/>
        <dbReference type="EC" id="2.7.1.172"/>
    </reaction>
    <physiologicalReaction direction="left-to-right" evidence="2">
        <dbReference type="Rhea" id="RHEA:48433"/>
    </physiologicalReaction>
</comment>
<evidence type="ECO:0000313" key="5">
    <source>
        <dbReference type="EMBL" id="CAE7437209.1"/>
    </source>
</evidence>
<dbReference type="GO" id="GO:0102193">
    <property type="term" value="F:protein-ribulosamine 3-kinase activity"/>
    <property type="evidence" value="ECO:0007669"/>
    <property type="project" value="UniProtKB-EC"/>
</dbReference>
<keyword evidence="6" id="KW-1185">Reference proteome</keyword>
<reference evidence="5" key="1">
    <citation type="submission" date="2021-02" db="EMBL/GenBank/DDBJ databases">
        <authorList>
            <person name="Dougan E. K."/>
            <person name="Rhodes N."/>
            <person name="Thang M."/>
            <person name="Chan C."/>
        </authorList>
    </citation>
    <scope>NUCLEOTIDE SEQUENCE</scope>
</reference>
<dbReference type="PANTHER" id="PTHR12149">
    <property type="entry name" value="FRUCTOSAMINE 3 KINASE-RELATED PROTEIN"/>
    <property type="match status" value="1"/>
</dbReference>